<keyword evidence="1" id="KW-1133">Transmembrane helix</keyword>
<name>A0A068X4T2_ECHGR</name>
<evidence type="ECO:0000313" key="4">
    <source>
        <dbReference type="WBParaSite" id="EgrG_000329100"/>
    </source>
</evidence>
<organism evidence="2">
    <name type="scientific">Echinococcus granulosus</name>
    <name type="common">Hydatid tapeworm</name>
    <dbReference type="NCBI Taxonomy" id="6210"/>
    <lineage>
        <taxon>Eukaryota</taxon>
        <taxon>Metazoa</taxon>
        <taxon>Spiralia</taxon>
        <taxon>Lophotrochozoa</taxon>
        <taxon>Platyhelminthes</taxon>
        <taxon>Cestoda</taxon>
        <taxon>Eucestoda</taxon>
        <taxon>Cyclophyllidea</taxon>
        <taxon>Taeniidae</taxon>
        <taxon>Echinococcus</taxon>
        <taxon>Echinococcus granulosus group</taxon>
    </lineage>
</organism>
<protein>
    <submittedName>
        <fullName evidence="4">AA_permease domain-containing protein</fullName>
    </submittedName>
</protein>
<dbReference type="Proteomes" id="UP000492820">
    <property type="component" value="Unassembled WGS sequence"/>
</dbReference>
<feature type="non-terminal residue" evidence="2">
    <location>
        <position position="1"/>
    </location>
</feature>
<evidence type="ECO:0000256" key="1">
    <source>
        <dbReference type="SAM" id="Phobius"/>
    </source>
</evidence>
<evidence type="ECO:0000313" key="2">
    <source>
        <dbReference type="EMBL" id="CDS24920.1"/>
    </source>
</evidence>
<sequence>MNSFSNVDNSPDTFESIRFFVALDSASVGQFTYLIFVLSSSIACTRIRSEIFGYLPPYSVALQPYRPTHCSQSATMPATPMTYQRLFHASILATANVTAMSNIPSASVIVVITILNSTGLDPGLITLL</sequence>
<dbReference type="WBParaSite" id="EgrG_000329100">
    <property type="protein sequence ID" value="EgrG_000329100"/>
    <property type="gene ID" value="EgrG_000329100"/>
</dbReference>
<reference evidence="4" key="3">
    <citation type="submission" date="2020-10" db="UniProtKB">
        <authorList>
            <consortium name="WormBaseParasite"/>
        </authorList>
    </citation>
    <scope>IDENTIFICATION</scope>
</reference>
<reference evidence="2" key="2">
    <citation type="submission" date="2014-06" db="EMBL/GenBank/DDBJ databases">
        <authorList>
            <person name="Aslett M."/>
        </authorList>
    </citation>
    <scope>NUCLEOTIDE SEQUENCE</scope>
</reference>
<proteinExistence type="predicted"/>
<reference evidence="2 3" key="1">
    <citation type="journal article" date="2013" name="Nature">
        <title>The genomes of four tapeworm species reveal adaptations to parasitism.</title>
        <authorList>
            <person name="Tsai I.J."/>
            <person name="Zarowiecki M."/>
            <person name="Holroyd N."/>
            <person name="Garciarrubio A."/>
            <person name="Sanchez-Flores A."/>
            <person name="Brooks K.L."/>
            <person name="Tracey A."/>
            <person name="Bobes R.J."/>
            <person name="Fragoso G."/>
            <person name="Sciutto E."/>
            <person name="Aslett M."/>
            <person name="Beasley H."/>
            <person name="Bennett H.M."/>
            <person name="Cai J."/>
            <person name="Camicia F."/>
            <person name="Clark R."/>
            <person name="Cucher M."/>
            <person name="De Silva N."/>
            <person name="Day T.A."/>
            <person name="Deplazes P."/>
            <person name="Estrada K."/>
            <person name="Fernandez C."/>
            <person name="Holland P.W."/>
            <person name="Hou J."/>
            <person name="Hu S."/>
            <person name="Huckvale T."/>
            <person name="Hung S.S."/>
            <person name="Kamenetzky L."/>
            <person name="Keane J.A."/>
            <person name="Kiss F."/>
            <person name="Koziol U."/>
            <person name="Lambert O."/>
            <person name="Liu K."/>
            <person name="Luo X."/>
            <person name="Luo Y."/>
            <person name="Macchiaroli N."/>
            <person name="Nichol S."/>
            <person name="Paps J."/>
            <person name="Parkinson J."/>
            <person name="Pouchkina-Stantcheva N."/>
            <person name="Riddiford N."/>
            <person name="Rosenzvit M."/>
            <person name="Salinas G."/>
            <person name="Wasmuth J.D."/>
            <person name="Zamanian M."/>
            <person name="Zheng Y."/>
            <person name="Cai X."/>
            <person name="Soberon X."/>
            <person name="Olson P.D."/>
            <person name="Laclette J.P."/>
            <person name="Brehm K."/>
            <person name="Berriman M."/>
            <person name="Garciarrubio A."/>
            <person name="Bobes R.J."/>
            <person name="Fragoso G."/>
            <person name="Sanchez-Flores A."/>
            <person name="Estrada K."/>
            <person name="Cevallos M.A."/>
            <person name="Morett E."/>
            <person name="Gonzalez V."/>
            <person name="Portillo T."/>
            <person name="Ochoa-Leyva A."/>
            <person name="Jose M.V."/>
            <person name="Sciutto E."/>
            <person name="Landa A."/>
            <person name="Jimenez L."/>
            <person name="Valdes V."/>
            <person name="Carrero J.C."/>
            <person name="Larralde C."/>
            <person name="Morales-Montor J."/>
            <person name="Limon-Lason J."/>
            <person name="Soberon X."/>
            <person name="Laclette J.P."/>
        </authorList>
    </citation>
    <scope>NUCLEOTIDE SEQUENCE [LARGE SCALE GENOMIC DNA]</scope>
</reference>
<feature type="transmembrane region" description="Helical" evidence="1">
    <location>
        <begin position="20"/>
        <end position="38"/>
    </location>
</feature>
<dbReference type="AlphaFoldDB" id="A0A068X4T2"/>
<evidence type="ECO:0000313" key="3">
    <source>
        <dbReference type="Proteomes" id="UP000492820"/>
    </source>
</evidence>
<accession>A0A068X4T2</accession>
<keyword evidence="1" id="KW-0472">Membrane</keyword>
<gene>
    <name evidence="2" type="ORF">EgrG_000329100</name>
</gene>
<dbReference type="EMBL" id="LK028641">
    <property type="protein sequence ID" value="CDS24920.1"/>
    <property type="molecule type" value="Genomic_DNA"/>
</dbReference>
<keyword evidence="1" id="KW-0812">Transmembrane</keyword>